<dbReference type="InterPro" id="IPR038081">
    <property type="entry name" value="CalX-like_sf"/>
</dbReference>
<protein>
    <recommendedName>
        <fullName evidence="5">Calx-beta domain-containing protein</fullName>
    </recommendedName>
</protein>
<dbReference type="Gene3D" id="2.60.40.2030">
    <property type="match status" value="1"/>
</dbReference>
<dbReference type="AlphaFoldDB" id="A0A271J3X6"/>
<dbReference type="SUPFAM" id="SSF63829">
    <property type="entry name" value="Calcium-dependent phosphotriesterase"/>
    <property type="match status" value="1"/>
</dbReference>
<dbReference type="EMBL" id="MQWD01000001">
    <property type="protein sequence ID" value="PAP77744.1"/>
    <property type="molecule type" value="Genomic_DNA"/>
</dbReference>
<keyword evidence="1 4" id="KW-0732">Signal</keyword>
<feature type="signal peptide" evidence="4">
    <location>
        <begin position="1"/>
        <end position="20"/>
    </location>
</feature>
<dbReference type="InterPro" id="IPR011042">
    <property type="entry name" value="6-blade_b-propeller_TolB-like"/>
</dbReference>
<comment type="caution">
    <text evidence="6">The sequence shown here is derived from an EMBL/GenBank/DDBJ whole genome shotgun (WGS) entry which is preliminary data.</text>
</comment>
<evidence type="ECO:0000256" key="2">
    <source>
        <dbReference type="ARBA" id="ARBA00022737"/>
    </source>
</evidence>
<evidence type="ECO:0000256" key="3">
    <source>
        <dbReference type="ARBA" id="ARBA00022837"/>
    </source>
</evidence>
<dbReference type="InterPro" id="IPR026444">
    <property type="entry name" value="Secre_tail"/>
</dbReference>
<reference evidence="6 7" key="1">
    <citation type="submission" date="2016-11" db="EMBL/GenBank/DDBJ databases">
        <title>Study of marine rhodopsin-containing bacteria.</title>
        <authorList>
            <person name="Yoshizawa S."/>
            <person name="Kumagai Y."/>
            <person name="Kogure K."/>
        </authorList>
    </citation>
    <scope>NUCLEOTIDE SEQUENCE [LARGE SCALE GENOMIC DNA]</scope>
    <source>
        <strain evidence="6 7">SAORIC-28</strain>
    </source>
</reference>
<keyword evidence="3" id="KW-0106">Calcium</keyword>
<dbReference type="OrthoDB" id="1488838at2"/>
<dbReference type="SUPFAM" id="SSF141072">
    <property type="entry name" value="CalX-like"/>
    <property type="match status" value="1"/>
</dbReference>
<dbReference type="GO" id="GO:0016020">
    <property type="term" value="C:membrane"/>
    <property type="evidence" value="ECO:0007669"/>
    <property type="project" value="InterPro"/>
</dbReference>
<dbReference type="Pfam" id="PF03160">
    <property type="entry name" value="Calx-beta"/>
    <property type="match status" value="1"/>
</dbReference>
<name>A0A271J3X6_9BACT</name>
<feature type="chain" id="PRO_5013261510" description="Calx-beta domain-containing protein" evidence="4">
    <location>
        <begin position="21"/>
        <end position="825"/>
    </location>
</feature>
<keyword evidence="2" id="KW-0677">Repeat</keyword>
<dbReference type="NCBIfam" id="TIGR04183">
    <property type="entry name" value="Por_Secre_tail"/>
    <property type="match status" value="1"/>
</dbReference>
<organism evidence="6 7">
    <name type="scientific">Rubrivirga marina</name>
    <dbReference type="NCBI Taxonomy" id="1196024"/>
    <lineage>
        <taxon>Bacteria</taxon>
        <taxon>Pseudomonadati</taxon>
        <taxon>Rhodothermota</taxon>
        <taxon>Rhodothermia</taxon>
        <taxon>Rhodothermales</taxon>
        <taxon>Rubricoccaceae</taxon>
        <taxon>Rubrivirga</taxon>
    </lineage>
</organism>
<gene>
    <name evidence="6" type="ORF">BSZ37_15470</name>
</gene>
<dbReference type="InterPro" id="IPR003644">
    <property type="entry name" value="Calx_beta"/>
</dbReference>
<accession>A0A271J3X6</accession>
<evidence type="ECO:0000313" key="7">
    <source>
        <dbReference type="Proteomes" id="UP000216339"/>
    </source>
</evidence>
<dbReference type="GO" id="GO:0007154">
    <property type="term" value="P:cell communication"/>
    <property type="evidence" value="ECO:0007669"/>
    <property type="project" value="InterPro"/>
</dbReference>
<proteinExistence type="predicted"/>
<evidence type="ECO:0000256" key="4">
    <source>
        <dbReference type="SAM" id="SignalP"/>
    </source>
</evidence>
<dbReference type="RefSeq" id="WP_095511410.1">
    <property type="nucleotide sequence ID" value="NZ_MQWD01000001.1"/>
</dbReference>
<dbReference type="Proteomes" id="UP000216339">
    <property type="component" value="Unassembled WGS sequence"/>
</dbReference>
<dbReference type="Gene3D" id="2.120.10.30">
    <property type="entry name" value="TolB, C-terminal domain"/>
    <property type="match status" value="1"/>
</dbReference>
<feature type="domain" description="Calx-beta" evidence="5">
    <location>
        <begin position="289"/>
        <end position="401"/>
    </location>
</feature>
<evidence type="ECO:0000256" key="1">
    <source>
        <dbReference type="ARBA" id="ARBA00022729"/>
    </source>
</evidence>
<sequence length="825" mass="82897">MLRSLHIALAAFALTASVAAQPTPYIAGLTDPYALIQLEDGRVLVSEYLSGEVSVISNANGVALPQADLFIDGLVFPAGLVQLADGRVLVAEAGGGVAVISDTDAQPLADPVPFIPSLKGALGLLRLDDDRVLVAESFRGRVAVISGGGGVPRVNPRTFLNQLQDPEGIVQLADGRVLTSEYSGGSVSVLSDTEANPLSAPEPYVGGLDSPSGLIQLADGRVLVADIEAGRVAVLSDTDGDPLDEAEDYVTGLAQPAGLLQLADGRVLVAEGDAGQVTVIGGSSGGSEVPVSFAAATLSAAEDAGSVDLVVEVDGQPDLPGTVTVTLTSGDSADLDGFTAASVSVSSAGSYTVSIPITDDALAEDDESFRFALSVSNAPGAESPLTVMSPSNATLVLTDDDLVTATVPTGVGPFLFAAPVGGLAASDVTAEVGGPVYVYDAAADAFVEAKDDAVFSRGQALLVTTDGDDLTLAGGPGPSVLSFETDPDDAGHVLAVVGNPTDHPVALGAFDVDGGAVTDIVLVFDADGGAFRPVSLGGLADDGPLVLRPYEVAVLRVAPAEAPETVTVTLDPEVGPTEGTPLADAPFAPTEGETAVVLALSGGPGIGDTAALRFGVDDRELDALDVVSPLGATLASAPLPAARFAAVSLGSLSFDPVTVPLTVTVPEAGTYELVLAADPGRVDDAPVVVLLRDESSGSATRGLGVDVPYEFEVAEGEDLAGRFSIEVALGATPAVESEVPPSTLDVWPNPSPGGVSARLLTPASPQVRVVVYDALGREVAVLHDGPTAGDVQAHVPAGRLSPGAYVVRATGNGVALTRTLTVVGR</sequence>
<evidence type="ECO:0000313" key="6">
    <source>
        <dbReference type="EMBL" id="PAP77744.1"/>
    </source>
</evidence>
<keyword evidence="7" id="KW-1185">Reference proteome</keyword>
<evidence type="ECO:0000259" key="5">
    <source>
        <dbReference type="Pfam" id="PF03160"/>
    </source>
</evidence>